<evidence type="ECO:0000256" key="1">
    <source>
        <dbReference type="SAM" id="MobiDB-lite"/>
    </source>
</evidence>
<dbReference type="InterPro" id="IPR016193">
    <property type="entry name" value="Cytidine_deaminase-like"/>
</dbReference>
<dbReference type="EMBL" id="JAQGDS010000001">
    <property type="protein sequence ID" value="KAJ6263947.1"/>
    <property type="molecule type" value="Genomic_DNA"/>
</dbReference>
<comment type="caution">
    <text evidence="2">The sequence shown here is derived from an EMBL/GenBank/DDBJ whole genome shotgun (WGS) entry which is preliminary data.</text>
</comment>
<dbReference type="InterPro" id="IPR027796">
    <property type="entry name" value="OTT_1508_deam-like"/>
</dbReference>
<evidence type="ECO:0000313" key="3">
    <source>
        <dbReference type="Proteomes" id="UP001221413"/>
    </source>
</evidence>
<name>A0AAD6NMS7_DREDA</name>
<dbReference type="SUPFAM" id="SSF53927">
    <property type="entry name" value="Cytidine deaminase-like"/>
    <property type="match status" value="1"/>
</dbReference>
<reference evidence="2" key="1">
    <citation type="submission" date="2023-01" db="EMBL/GenBank/DDBJ databases">
        <title>The chitinases involved in constricting ring structure development in the nematode-trapping fungus Drechslerella dactyloides.</title>
        <authorList>
            <person name="Wang R."/>
            <person name="Zhang L."/>
            <person name="Tang P."/>
            <person name="Li S."/>
            <person name="Liang L."/>
        </authorList>
    </citation>
    <scope>NUCLEOTIDE SEQUENCE</scope>
    <source>
        <strain evidence="2">YMF1.00031</strain>
    </source>
</reference>
<gene>
    <name evidence="2" type="ORF">Dda_0084</name>
</gene>
<feature type="compositionally biased region" description="Polar residues" evidence="1">
    <location>
        <begin position="457"/>
        <end position="466"/>
    </location>
</feature>
<dbReference type="Proteomes" id="UP001221413">
    <property type="component" value="Unassembled WGS sequence"/>
</dbReference>
<feature type="region of interest" description="Disordered" evidence="1">
    <location>
        <begin position="379"/>
        <end position="407"/>
    </location>
</feature>
<dbReference type="GO" id="GO:0006139">
    <property type="term" value="P:nucleobase-containing compound metabolic process"/>
    <property type="evidence" value="ECO:0007669"/>
    <property type="project" value="UniProtKB-ARBA"/>
</dbReference>
<dbReference type="Pfam" id="PF14441">
    <property type="entry name" value="OTT_1508_deam"/>
    <property type="match status" value="1"/>
</dbReference>
<evidence type="ECO:0000313" key="2">
    <source>
        <dbReference type="EMBL" id="KAJ6263947.1"/>
    </source>
</evidence>
<accession>A0AAD6NMS7</accession>
<proteinExistence type="predicted"/>
<dbReference type="InterPro" id="IPR016192">
    <property type="entry name" value="APOBEC/CMP_deaminase_Zn-bd"/>
</dbReference>
<feature type="region of interest" description="Disordered" evidence="1">
    <location>
        <begin position="448"/>
        <end position="498"/>
    </location>
</feature>
<organism evidence="2 3">
    <name type="scientific">Drechslerella dactyloides</name>
    <name type="common">Nematode-trapping fungus</name>
    <name type="synonym">Arthrobotrys dactyloides</name>
    <dbReference type="NCBI Taxonomy" id="74499"/>
    <lineage>
        <taxon>Eukaryota</taxon>
        <taxon>Fungi</taxon>
        <taxon>Dikarya</taxon>
        <taxon>Ascomycota</taxon>
        <taxon>Pezizomycotina</taxon>
        <taxon>Orbiliomycetes</taxon>
        <taxon>Orbiliales</taxon>
        <taxon>Orbiliaceae</taxon>
        <taxon>Drechslerella</taxon>
    </lineage>
</organism>
<sequence length="743" mass="84251">MQWPEDPFDPDVEDIHRRYYTACMLLTSLSSPQSHERIQTEIEIIRRLNKEWGVRGPTIRSLDQALDRLAFLLVARGDGDCIAVALTKLTRDKVSLLATYDSASANGDPPEAAAQISGRSSPCDVQAADNLRNQRKVDIEQHAGNFFAFIKEYHILTDDDARMAARVEFTKTQFKYSIDNLAAWSRQLGKDLRPLRTLDILQCSLIGNEALQHEEKYFVPPPDNKGSDCSSWDEFLATFLPKRYLELESGSQHQKLQSFLQEHPELPTTVRSELDMVLWHTLFLWLFETLDRRIKSASKFKQSHDDAALSDSITEILKLVNLVKMLTHESVIFRRWISFVTKIAGDEKVPRLPPTASIFDTEALTNALSITSPSQTAEVCVPTDATATRDTSQPSNRANGGKDPATGADKAKELIKKFWLTVCDKYRRRRKRHIGNLLPKNSGIAVTELEERDTRSSKNPLVQQKQTAEEGPLSEEQSAKTNEAIPSRHSRQLSEEHDGVSCGMLESVVDPDLKCESEYADPQVGLYENTFQESLQATNIKIKTSNKTFQKAYNLSAHIDAIYAMLRCKILTRQVFQREFTLSVIPHDASQRLEHPAENLQSSLERFLAREWDVEETPTRVQQFLEAIPGAASHPQHRDRLLALNTENPKVHAPQHAEMLLLDHILNQGKDPNHTYMGISRPPCFTCEAVLLMHRARDFDRIRTRIGHGLVDINGFPERVSKYTKGKVFKTVNELANLVARDL</sequence>
<dbReference type="AlphaFoldDB" id="A0AAD6NMS7"/>
<dbReference type="GO" id="GO:0008270">
    <property type="term" value="F:zinc ion binding"/>
    <property type="evidence" value="ECO:0007669"/>
    <property type="project" value="InterPro"/>
</dbReference>
<protein>
    <submittedName>
        <fullName evidence="2">Uncharacterized protein</fullName>
    </submittedName>
</protein>
<dbReference type="GO" id="GO:0019239">
    <property type="term" value="F:deaminase activity"/>
    <property type="evidence" value="ECO:0007669"/>
    <property type="project" value="UniProtKB-ARBA"/>
</dbReference>
<dbReference type="PROSITE" id="PS00903">
    <property type="entry name" value="CYT_DCMP_DEAMINASES_1"/>
    <property type="match status" value="1"/>
</dbReference>
<keyword evidence="3" id="KW-1185">Reference proteome</keyword>
<feature type="compositionally biased region" description="Polar residues" evidence="1">
    <location>
        <begin position="385"/>
        <end position="398"/>
    </location>
</feature>